<keyword evidence="7" id="KW-0482">Metalloprotease</keyword>
<accession>T0R6V4</accession>
<evidence type="ECO:0008006" key="14">
    <source>
        <dbReference type="Google" id="ProtNLM"/>
    </source>
</evidence>
<dbReference type="GO" id="GO:0046872">
    <property type="term" value="F:metal ion binding"/>
    <property type="evidence" value="ECO:0007669"/>
    <property type="project" value="UniProtKB-KW"/>
</dbReference>
<evidence type="ECO:0000256" key="9">
    <source>
        <dbReference type="SAM" id="Phobius"/>
    </source>
</evidence>
<dbReference type="PRINTS" id="PR00786">
    <property type="entry name" value="NEPRILYSIN"/>
</dbReference>
<evidence type="ECO:0000256" key="5">
    <source>
        <dbReference type="ARBA" id="ARBA00022801"/>
    </source>
</evidence>
<dbReference type="PANTHER" id="PTHR11733:SF167">
    <property type="entry name" value="FI17812P1-RELATED"/>
    <property type="match status" value="1"/>
</dbReference>
<feature type="domain" description="Peptidase M13 N-terminal" evidence="11">
    <location>
        <begin position="102"/>
        <end position="469"/>
    </location>
</feature>
<dbReference type="InParanoid" id="T0R6V4"/>
<keyword evidence="13" id="KW-1185">Reference proteome</keyword>
<keyword evidence="6" id="KW-0862">Zinc</keyword>
<feature type="domain" description="Peptidase M13 C-terminal" evidence="10">
    <location>
        <begin position="521"/>
        <end position="722"/>
    </location>
</feature>
<evidence type="ECO:0000256" key="1">
    <source>
        <dbReference type="ARBA" id="ARBA00001947"/>
    </source>
</evidence>
<dbReference type="Pfam" id="PF05649">
    <property type="entry name" value="Peptidase_M13_N"/>
    <property type="match status" value="1"/>
</dbReference>
<dbReference type="Gene3D" id="3.40.390.10">
    <property type="entry name" value="Collagenase (Catalytic Domain)"/>
    <property type="match status" value="1"/>
</dbReference>
<dbReference type="VEuPathDB" id="FungiDB:SDRG_16898"/>
<evidence type="ECO:0000259" key="10">
    <source>
        <dbReference type="Pfam" id="PF01431"/>
    </source>
</evidence>
<dbReference type="STRING" id="1156394.T0R6V4"/>
<dbReference type="InterPro" id="IPR042089">
    <property type="entry name" value="Peptidase_M13_dom_2"/>
</dbReference>
<evidence type="ECO:0000256" key="6">
    <source>
        <dbReference type="ARBA" id="ARBA00022833"/>
    </source>
</evidence>
<feature type="region of interest" description="Disordered" evidence="8">
    <location>
        <begin position="1"/>
        <end position="31"/>
    </location>
</feature>
<dbReference type="AlphaFoldDB" id="T0R6V4"/>
<sequence>MPKPTTASSVPLPRHQKLRSSDDGLDGDNEKGFETMAVQSSSSSPKRAMHCVLTSPGMLVIAMLVAGVLVLMALVSFSEEPTATIQALPPSVATLMDTSVAPCDDFYQYACGAWIANTTLPSDRSRYSRSFDKIKEANEAIFMEIVYDKWPLLSELFTSCMDTATLDVVGAAPLAAGIAMLRAATTKADLVHAMGELSSRSALSFLIDAGIYADEKNSTINSLHISQGGLTLPDQDYYTNATRFAVFEPALRTYVRELLTHIDYPKVPEAVETIVALEVNLARASVTKTALRDPLRTYNIVRDINASYPLVLGAFFAGAKLPLTPTSAVIVATPSFLDYAENLIKSTPLESLQTLFVYQYTASMASALSSPFRNTSFALYGRAIGGQEHPRPRQKQCLSSVNEYLGELLSRYYLQRTFQPDALAAIQALVASLVETFHGRLMAAAWMDAETKAAAIAKLRAMSSLLGYPSQKLMYTGLVLSPSEYFANVQQLTHLMHVRAVAKLHLPVDKDEWLMHAHEVNAYYNPLANQIVFPAGILQPPFFDAHQDLVLNYGAIGMVIGHEITHGFDDQGRNFDATGNMQPWWSDATAQRFEAKTSCIATQYTSMAVRNESSGELLGHVNGRLTLGEDIADVGGLRVAFDAYTAAMTAIHSKVREQLFFLSFAQSWCTKATDQALQSSLDDVHPPAKQRVNGAVMNNEAFARVFNCPAGAPLHPREKCNVW</sequence>
<dbReference type="EMBL" id="JH767292">
    <property type="protein sequence ID" value="EQC25227.1"/>
    <property type="molecule type" value="Genomic_DNA"/>
</dbReference>
<dbReference type="OrthoDB" id="6475849at2759"/>
<dbReference type="GeneID" id="19957625"/>
<keyword evidence="9" id="KW-1133">Transmembrane helix</keyword>
<evidence type="ECO:0000313" key="13">
    <source>
        <dbReference type="Proteomes" id="UP000030762"/>
    </source>
</evidence>
<evidence type="ECO:0000256" key="3">
    <source>
        <dbReference type="ARBA" id="ARBA00022670"/>
    </source>
</evidence>
<evidence type="ECO:0000256" key="8">
    <source>
        <dbReference type="SAM" id="MobiDB-lite"/>
    </source>
</evidence>
<keyword evidence="3" id="KW-0645">Protease</keyword>
<evidence type="ECO:0000256" key="4">
    <source>
        <dbReference type="ARBA" id="ARBA00022723"/>
    </source>
</evidence>
<keyword evidence="4" id="KW-0479">Metal-binding</keyword>
<dbReference type="Gene3D" id="1.10.1380.10">
    <property type="entry name" value="Neutral endopeptidase , domain2"/>
    <property type="match status" value="1"/>
</dbReference>
<dbReference type="GO" id="GO:0005886">
    <property type="term" value="C:plasma membrane"/>
    <property type="evidence" value="ECO:0007669"/>
    <property type="project" value="TreeGrafter"/>
</dbReference>
<dbReference type="Proteomes" id="UP000030762">
    <property type="component" value="Unassembled WGS sequence"/>
</dbReference>
<dbReference type="GO" id="GO:0016485">
    <property type="term" value="P:protein processing"/>
    <property type="evidence" value="ECO:0007669"/>
    <property type="project" value="TreeGrafter"/>
</dbReference>
<evidence type="ECO:0000256" key="2">
    <source>
        <dbReference type="ARBA" id="ARBA00007357"/>
    </source>
</evidence>
<comment type="cofactor">
    <cofactor evidence="1">
        <name>Zn(2+)</name>
        <dbReference type="ChEBI" id="CHEBI:29105"/>
    </cofactor>
</comment>
<dbReference type="RefSeq" id="XP_008621344.1">
    <property type="nucleotide sequence ID" value="XM_008623122.1"/>
</dbReference>
<organism evidence="12 13">
    <name type="scientific">Saprolegnia diclina (strain VS20)</name>
    <dbReference type="NCBI Taxonomy" id="1156394"/>
    <lineage>
        <taxon>Eukaryota</taxon>
        <taxon>Sar</taxon>
        <taxon>Stramenopiles</taxon>
        <taxon>Oomycota</taxon>
        <taxon>Saprolegniomycetes</taxon>
        <taxon>Saprolegniales</taxon>
        <taxon>Saprolegniaceae</taxon>
        <taxon>Saprolegnia</taxon>
    </lineage>
</organism>
<comment type="similarity">
    <text evidence="2">Belongs to the peptidase M13 family.</text>
</comment>
<evidence type="ECO:0000259" key="11">
    <source>
        <dbReference type="Pfam" id="PF05649"/>
    </source>
</evidence>
<dbReference type="InterPro" id="IPR024079">
    <property type="entry name" value="MetalloPept_cat_dom_sf"/>
</dbReference>
<dbReference type="GO" id="GO:0004222">
    <property type="term" value="F:metalloendopeptidase activity"/>
    <property type="evidence" value="ECO:0007669"/>
    <property type="project" value="InterPro"/>
</dbReference>
<dbReference type="InterPro" id="IPR008753">
    <property type="entry name" value="Peptidase_M13_N"/>
</dbReference>
<protein>
    <recommendedName>
        <fullName evidence="14">Endothelin-converting enzyme</fullName>
    </recommendedName>
</protein>
<proteinExistence type="inferred from homology"/>
<dbReference type="SUPFAM" id="SSF55486">
    <property type="entry name" value="Metalloproteases ('zincins'), catalytic domain"/>
    <property type="match status" value="1"/>
</dbReference>
<keyword evidence="5" id="KW-0378">Hydrolase</keyword>
<dbReference type="eggNOG" id="KOG3624">
    <property type="taxonomic scope" value="Eukaryota"/>
</dbReference>
<feature type="transmembrane region" description="Helical" evidence="9">
    <location>
        <begin position="51"/>
        <end position="77"/>
    </location>
</feature>
<dbReference type="PANTHER" id="PTHR11733">
    <property type="entry name" value="ZINC METALLOPROTEASE FAMILY M13 NEPRILYSIN-RELATED"/>
    <property type="match status" value="1"/>
</dbReference>
<dbReference type="CDD" id="cd08662">
    <property type="entry name" value="M13"/>
    <property type="match status" value="1"/>
</dbReference>
<dbReference type="PROSITE" id="PS51885">
    <property type="entry name" value="NEPRILYSIN"/>
    <property type="match status" value="1"/>
</dbReference>
<name>T0R6V4_SAPDV</name>
<dbReference type="InterPro" id="IPR000718">
    <property type="entry name" value="Peptidase_M13"/>
</dbReference>
<reference evidence="12 13" key="1">
    <citation type="submission" date="2012-04" db="EMBL/GenBank/DDBJ databases">
        <title>The Genome Sequence of Saprolegnia declina VS20.</title>
        <authorList>
            <consortium name="The Broad Institute Genome Sequencing Platform"/>
            <person name="Russ C."/>
            <person name="Nusbaum C."/>
            <person name="Tyler B."/>
            <person name="van West P."/>
            <person name="Dieguez-Uribeondo J."/>
            <person name="de Bruijn I."/>
            <person name="Tripathy S."/>
            <person name="Jiang R."/>
            <person name="Young S.K."/>
            <person name="Zeng Q."/>
            <person name="Gargeya S."/>
            <person name="Fitzgerald M."/>
            <person name="Haas B."/>
            <person name="Abouelleil A."/>
            <person name="Alvarado L."/>
            <person name="Arachchi H.M."/>
            <person name="Berlin A."/>
            <person name="Chapman S.B."/>
            <person name="Goldberg J."/>
            <person name="Griggs A."/>
            <person name="Gujja S."/>
            <person name="Hansen M."/>
            <person name="Howarth C."/>
            <person name="Imamovic A."/>
            <person name="Larimer J."/>
            <person name="McCowen C."/>
            <person name="Montmayeur A."/>
            <person name="Murphy C."/>
            <person name="Neiman D."/>
            <person name="Pearson M."/>
            <person name="Priest M."/>
            <person name="Roberts A."/>
            <person name="Saif S."/>
            <person name="Shea T."/>
            <person name="Sisk P."/>
            <person name="Sykes S."/>
            <person name="Wortman J."/>
            <person name="Nusbaum C."/>
            <person name="Birren B."/>
        </authorList>
    </citation>
    <scope>NUCLEOTIDE SEQUENCE [LARGE SCALE GENOMIC DNA]</scope>
    <source>
        <strain evidence="12 13">VS20</strain>
    </source>
</reference>
<keyword evidence="9" id="KW-0472">Membrane</keyword>
<dbReference type="Pfam" id="PF01431">
    <property type="entry name" value="Peptidase_M13"/>
    <property type="match status" value="1"/>
</dbReference>
<keyword evidence="9" id="KW-0812">Transmembrane</keyword>
<dbReference type="OMA" id="DQRFFMN"/>
<gene>
    <name evidence="12" type="ORF">SDRG_16898</name>
</gene>
<evidence type="ECO:0000256" key="7">
    <source>
        <dbReference type="ARBA" id="ARBA00023049"/>
    </source>
</evidence>
<dbReference type="InterPro" id="IPR018497">
    <property type="entry name" value="Peptidase_M13_C"/>
</dbReference>
<evidence type="ECO:0000313" key="12">
    <source>
        <dbReference type="EMBL" id="EQC25227.1"/>
    </source>
</evidence>